<dbReference type="EMBL" id="LUTQ01000025">
    <property type="protein sequence ID" value="OSN10244.1"/>
    <property type="molecule type" value="Genomic_DNA"/>
</dbReference>
<dbReference type="SUPFAM" id="SSF54427">
    <property type="entry name" value="NTF2-like"/>
    <property type="match status" value="1"/>
</dbReference>
<evidence type="ECO:0000313" key="1">
    <source>
        <dbReference type="EMBL" id="OSN10244.1"/>
    </source>
</evidence>
<dbReference type="InterPro" id="IPR032710">
    <property type="entry name" value="NTF2-like_dom_sf"/>
</dbReference>
<keyword evidence="2" id="KW-1185">Reference proteome</keyword>
<organism evidence="1 2">
    <name type="scientific">Lonsdalea iberica</name>
    <dbReference type="NCBI Taxonomy" id="1082703"/>
    <lineage>
        <taxon>Bacteria</taxon>
        <taxon>Pseudomonadati</taxon>
        <taxon>Pseudomonadota</taxon>
        <taxon>Gammaproteobacteria</taxon>
        <taxon>Enterobacterales</taxon>
        <taxon>Pectobacteriaceae</taxon>
        <taxon>Lonsdalea</taxon>
    </lineage>
</organism>
<dbReference type="RefSeq" id="WP_094101198.1">
    <property type="nucleotide sequence ID" value="NZ_LUTQ01000025.1"/>
</dbReference>
<name>A0ABX3XFA0_9GAMM</name>
<reference evidence="1 2" key="1">
    <citation type="submission" date="2016-02" db="EMBL/GenBank/DDBJ databases">
        <title>Species-wide whole genome sequencing reveals diversity, host range in Lonsdalea quercina.</title>
        <authorList>
            <person name="Li Y."/>
        </authorList>
    </citation>
    <scope>NUCLEOTIDE SEQUENCE [LARGE SCALE GENOMIC DNA]</scope>
    <source>
        <strain evidence="1 2">LMG 26265</strain>
    </source>
</reference>
<sequence length="130" mass="14711">MNSASQIVIDALQETINNPVHSEEKIAVYFSSDYRQQVDGKHLNYDEFVKHMALLKTKTQRMTVSLLSIVAEGDTVFTHHQVNVEKSEGGNSLFEVLAHYRLSSDQIVNCQELTRMISGENGDRDLGSRR</sequence>
<proteinExistence type="predicted"/>
<evidence type="ECO:0000313" key="2">
    <source>
        <dbReference type="Proteomes" id="UP000194040"/>
    </source>
</evidence>
<dbReference type="Proteomes" id="UP000194040">
    <property type="component" value="Unassembled WGS sequence"/>
</dbReference>
<dbReference type="Gene3D" id="3.10.450.50">
    <property type="match status" value="1"/>
</dbReference>
<gene>
    <name evidence="1" type="ORF">AU512_09580</name>
</gene>
<accession>A0ABX3XFA0</accession>
<protein>
    <recommendedName>
        <fullName evidence="3">SnoaL-like domain-containing protein</fullName>
    </recommendedName>
</protein>
<evidence type="ECO:0008006" key="3">
    <source>
        <dbReference type="Google" id="ProtNLM"/>
    </source>
</evidence>
<comment type="caution">
    <text evidence="1">The sequence shown here is derived from an EMBL/GenBank/DDBJ whole genome shotgun (WGS) entry which is preliminary data.</text>
</comment>